<keyword evidence="2" id="KW-0503">Monooxygenase</keyword>
<dbReference type="SUPFAM" id="SSF54909">
    <property type="entry name" value="Dimeric alpha+beta barrel"/>
    <property type="match status" value="1"/>
</dbReference>
<name>A0A9Q9AMI5_9PEZI</name>
<keyword evidence="2" id="KW-0560">Oxidoreductase</keyword>
<dbReference type="AlphaFoldDB" id="A0A9Q9AMI5"/>
<dbReference type="Pfam" id="PF03992">
    <property type="entry name" value="ABM"/>
    <property type="match status" value="1"/>
</dbReference>
<proteinExistence type="predicted"/>
<reference evidence="2" key="1">
    <citation type="submission" date="2022-06" db="EMBL/GenBank/DDBJ databases">
        <title>Complete genome sequences of two strains of the flax pathogen Septoria linicola.</title>
        <authorList>
            <person name="Lapalu N."/>
            <person name="Simon A."/>
            <person name="Demenou B."/>
            <person name="Paumier D."/>
            <person name="Guillot M.-P."/>
            <person name="Gout L."/>
            <person name="Valade R."/>
        </authorList>
    </citation>
    <scope>NUCLEOTIDE SEQUENCE</scope>
    <source>
        <strain evidence="2">SE15195</strain>
    </source>
</reference>
<dbReference type="Gene3D" id="3.30.70.100">
    <property type="match status" value="1"/>
</dbReference>
<dbReference type="Proteomes" id="UP001056384">
    <property type="component" value="Chromosome 2"/>
</dbReference>
<feature type="domain" description="ABM" evidence="1">
    <location>
        <begin position="25"/>
        <end position="115"/>
    </location>
</feature>
<dbReference type="PROSITE" id="PS51725">
    <property type="entry name" value="ABM"/>
    <property type="match status" value="1"/>
</dbReference>
<dbReference type="EMBL" id="CP099419">
    <property type="protein sequence ID" value="USW48838.1"/>
    <property type="molecule type" value="Genomic_DNA"/>
</dbReference>
<dbReference type="GO" id="GO:0004497">
    <property type="term" value="F:monooxygenase activity"/>
    <property type="evidence" value="ECO:0007669"/>
    <property type="project" value="UniProtKB-KW"/>
</dbReference>
<organism evidence="2 3">
    <name type="scientific">Septoria linicola</name>
    <dbReference type="NCBI Taxonomy" id="215465"/>
    <lineage>
        <taxon>Eukaryota</taxon>
        <taxon>Fungi</taxon>
        <taxon>Dikarya</taxon>
        <taxon>Ascomycota</taxon>
        <taxon>Pezizomycotina</taxon>
        <taxon>Dothideomycetes</taxon>
        <taxon>Dothideomycetidae</taxon>
        <taxon>Mycosphaerellales</taxon>
        <taxon>Mycosphaerellaceae</taxon>
        <taxon>Septoria</taxon>
    </lineage>
</organism>
<keyword evidence="3" id="KW-1185">Reference proteome</keyword>
<sequence>MEKSAAEYQRGGFMTELPPVPEDEFCVFGTVYAHPEHADALEAVYAQTTKSAASEPGIIYYCLARDPDDRNVFHFFERYTGRKAFEEHNNTPTVKMLIADGLMRGVKAKFVKAIEPPSQQLA</sequence>
<dbReference type="InterPro" id="IPR007138">
    <property type="entry name" value="ABM_dom"/>
</dbReference>
<evidence type="ECO:0000313" key="3">
    <source>
        <dbReference type="Proteomes" id="UP001056384"/>
    </source>
</evidence>
<dbReference type="InterPro" id="IPR011008">
    <property type="entry name" value="Dimeric_a/b-barrel"/>
</dbReference>
<gene>
    <name evidence="2" type="ORF">Slin15195_G021570</name>
</gene>
<evidence type="ECO:0000259" key="1">
    <source>
        <dbReference type="PROSITE" id="PS51725"/>
    </source>
</evidence>
<dbReference type="OrthoDB" id="4641034at2759"/>
<protein>
    <submittedName>
        <fullName evidence="2">Antibiotic biosynthesis monooxygenase domain-containing protein</fullName>
    </submittedName>
</protein>
<accession>A0A9Q9AMI5</accession>
<evidence type="ECO:0000313" key="2">
    <source>
        <dbReference type="EMBL" id="USW48838.1"/>
    </source>
</evidence>